<evidence type="ECO:0000256" key="3">
    <source>
        <dbReference type="ARBA" id="ARBA00022989"/>
    </source>
</evidence>
<feature type="transmembrane region" description="Helical" evidence="5">
    <location>
        <begin position="84"/>
        <end position="105"/>
    </location>
</feature>
<dbReference type="InterPro" id="IPR022343">
    <property type="entry name" value="GCR1-cAMP_receptor"/>
</dbReference>
<feature type="transmembrane region" description="Helical" evidence="5">
    <location>
        <begin position="39"/>
        <end position="64"/>
    </location>
</feature>
<dbReference type="GeneID" id="94348570"/>
<comment type="subcellular location">
    <subcellularLocation>
        <location evidence="1">Membrane</location>
        <topology evidence="1">Multi-pass membrane protein</topology>
    </subcellularLocation>
</comment>
<dbReference type="AlphaFoldDB" id="A0A976IDN4"/>
<reference evidence="7 8" key="1">
    <citation type="journal article" date="2021" name="Genome Biol.">
        <title>AFLAP: assembly-free linkage analysis pipeline using k-mers from genome sequencing data.</title>
        <authorList>
            <person name="Fletcher K."/>
            <person name="Zhang L."/>
            <person name="Gil J."/>
            <person name="Han R."/>
            <person name="Cavanaugh K."/>
            <person name="Michelmore R."/>
        </authorList>
    </citation>
    <scope>NUCLEOTIDE SEQUENCE [LARGE SCALE GENOMIC DNA]</scope>
    <source>
        <strain evidence="7 8">SF5</strain>
    </source>
</reference>
<dbReference type="Pfam" id="PF05462">
    <property type="entry name" value="Dicty_CAR"/>
    <property type="match status" value="1"/>
</dbReference>
<dbReference type="Proteomes" id="UP000294530">
    <property type="component" value="Unassembled WGS sequence"/>
</dbReference>
<dbReference type="PRINTS" id="PR02001">
    <property type="entry name" value="GCR1CAMPR"/>
</dbReference>
<dbReference type="GO" id="GO:0004930">
    <property type="term" value="F:G protein-coupled receptor activity"/>
    <property type="evidence" value="ECO:0007669"/>
    <property type="project" value="InterPro"/>
</dbReference>
<accession>A0A976IDN4</accession>
<feature type="domain" description="G-protein coupled receptors family 2 profile 2" evidence="6">
    <location>
        <begin position="2"/>
        <end position="204"/>
    </location>
</feature>
<comment type="caution">
    <text evidence="7">The sequence shown here is derived from an EMBL/GenBank/DDBJ whole genome shotgun (WGS) entry which is preliminary data.</text>
</comment>
<dbReference type="OrthoDB" id="100006at2759"/>
<feature type="transmembrane region" description="Helical" evidence="5">
    <location>
        <begin position="6"/>
        <end position="27"/>
    </location>
</feature>
<proteinExistence type="predicted"/>
<dbReference type="GO" id="GO:0005886">
    <property type="term" value="C:plasma membrane"/>
    <property type="evidence" value="ECO:0007669"/>
    <property type="project" value="TreeGrafter"/>
</dbReference>
<dbReference type="KEGG" id="blac:94348570"/>
<dbReference type="GO" id="GO:0030552">
    <property type="term" value="F:cAMP binding"/>
    <property type="evidence" value="ECO:0007669"/>
    <property type="project" value="InterPro"/>
</dbReference>
<dbReference type="Gene3D" id="1.20.1070.10">
    <property type="entry name" value="Rhodopsin 7-helix transmembrane proteins"/>
    <property type="match status" value="1"/>
</dbReference>
<evidence type="ECO:0000256" key="5">
    <source>
        <dbReference type="SAM" id="Phobius"/>
    </source>
</evidence>
<keyword evidence="3 5" id="KW-1133">Transmembrane helix</keyword>
<evidence type="ECO:0000313" key="7">
    <source>
        <dbReference type="EMBL" id="TDH67680.1"/>
    </source>
</evidence>
<dbReference type="PANTHER" id="PTHR23112:SF0">
    <property type="entry name" value="TRANSMEMBRANE PROTEIN 116"/>
    <property type="match status" value="1"/>
</dbReference>
<evidence type="ECO:0000313" key="8">
    <source>
        <dbReference type="Proteomes" id="UP000294530"/>
    </source>
</evidence>
<evidence type="ECO:0000256" key="2">
    <source>
        <dbReference type="ARBA" id="ARBA00022692"/>
    </source>
</evidence>
<feature type="transmembrane region" description="Helical" evidence="5">
    <location>
        <begin position="117"/>
        <end position="135"/>
    </location>
</feature>
<dbReference type="GO" id="GO:0007166">
    <property type="term" value="P:cell surface receptor signaling pathway"/>
    <property type="evidence" value="ECO:0007669"/>
    <property type="project" value="InterPro"/>
</dbReference>
<evidence type="ECO:0000256" key="4">
    <source>
        <dbReference type="ARBA" id="ARBA00023136"/>
    </source>
</evidence>
<feature type="transmembrane region" description="Helical" evidence="5">
    <location>
        <begin position="175"/>
        <end position="196"/>
    </location>
</feature>
<name>A0A976IDN4_BRELC</name>
<feature type="transmembrane region" description="Helical" evidence="5">
    <location>
        <begin position="217"/>
        <end position="237"/>
    </location>
</feature>
<dbReference type="PRINTS" id="PR00247">
    <property type="entry name" value="GPCRCAMP"/>
</dbReference>
<dbReference type="GO" id="GO:0007189">
    <property type="term" value="P:adenylate cyclase-activating G protein-coupled receptor signaling pathway"/>
    <property type="evidence" value="ECO:0007669"/>
    <property type="project" value="TreeGrafter"/>
</dbReference>
<keyword evidence="2 5" id="KW-0812">Transmembrane</keyword>
<sequence>MAILQEVVLVAAACASCAGCSFLLLTWKNAEAPNYVSRRIVTSLGFAGLATAVAFAMSPIVNGLDQQHQKHEGWCYVQALTLQYFYLASYLWTACFAFHLYQIIVKRNEYPEKLLRVYRGLGWGLPGLILVYLVLRQLTGHVGVGRADRPWCWIAVHSTAMDTGDDPLVWQREGALTQFALFYAPVLCVFVFNVNMYHSILKYLHMDPMASRFRRKVTLYLGILLLCSSWGLVNRLLQFLRADHSPNAFCGFLESFFDPVQPFLNALAYGTTKHSIEAFKERCCQNWRWFSSSDDDESSSIDDTPLLPHRLVADPLDQEFGHYFDQRKTSTHHSSKFDTN</sequence>
<dbReference type="SUPFAM" id="SSF81321">
    <property type="entry name" value="Family A G protein-coupled receptor-like"/>
    <property type="match status" value="1"/>
</dbReference>
<dbReference type="RefSeq" id="XP_067817179.1">
    <property type="nucleotide sequence ID" value="XM_067962899.1"/>
</dbReference>
<dbReference type="InterPro" id="IPR000848">
    <property type="entry name" value="GPCR_cAMP"/>
</dbReference>
<dbReference type="PANTHER" id="PTHR23112">
    <property type="entry name" value="G PROTEIN-COUPLED RECEPTOR 157-RELATED"/>
    <property type="match status" value="1"/>
</dbReference>
<dbReference type="InterPro" id="IPR017981">
    <property type="entry name" value="GPCR_2-like_7TM"/>
</dbReference>
<dbReference type="PROSITE" id="PS50261">
    <property type="entry name" value="G_PROTEIN_RECEP_F2_4"/>
    <property type="match status" value="1"/>
</dbReference>
<evidence type="ECO:0000256" key="1">
    <source>
        <dbReference type="ARBA" id="ARBA00004141"/>
    </source>
</evidence>
<protein>
    <recommendedName>
        <fullName evidence="6">G-protein coupled receptors family 2 profile 2 domain-containing protein</fullName>
    </recommendedName>
</protein>
<evidence type="ECO:0000259" key="6">
    <source>
        <dbReference type="PROSITE" id="PS50261"/>
    </source>
</evidence>
<keyword evidence="4 5" id="KW-0472">Membrane</keyword>
<organism evidence="7 8">
    <name type="scientific">Bremia lactucae</name>
    <name type="common">Lettuce downy mildew</name>
    <dbReference type="NCBI Taxonomy" id="4779"/>
    <lineage>
        <taxon>Eukaryota</taxon>
        <taxon>Sar</taxon>
        <taxon>Stramenopiles</taxon>
        <taxon>Oomycota</taxon>
        <taxon>Peronosporomycetes</taxon>
        <taxon>Peronosporales</taxon>
        <taxon>Peronosporaceae</taxon>
        <taxon>Bremia</taxon>
    </lineage>
</organism>
<dbReference type="EMBL" id="SHOA02000003">
    <property type="protein sequence ID" value="TDH67680.1"/>
    <property type="molecule type" value="Genomic_DNA"/>
</dbReference>
<gene>
    <name evidence="7" type="ORF">CCR75_004813</name>
</gene>
<keyword evidence="8" id="KW-1185">Reference proteome</keyword>